<gene>
    <name evidence="4" type="ORF">FB45DRAFT_360938</name>
</gene>
<keyword evidence="2 3" id="KW-0732">Signal</keyword>
<evidence type="ECO:0000256" key="2">
    <source>
        <dbReference type="ARBA" id="ARBA00022729"/>
    </source>
</evidence>
<dbReference type="InterPro" id="IPR021884">
    <property type="entry name" value="Ice-bd_prot"/>
</dbReference>
<keyword evidence="5" id="KW-1185">Reference proteome</keyword>
<protein>
    <submittedName>
        <fullName evidence="4">Antifreeze protein</fullName>
    </submittedName>
</protein>
<evidence type="ECO:0000313" key="5">
    <source>
        <dbReference type="Proteomes" id="UP001221142"/>
    </source>
</evidence>
<dbReference type="AlphaFoldDB" id="A0AAD7C842"/>
<sequence length="241" mass="23539">MIANTFAICLLTALSSVNALGPAPVNLRTAANFAILAKSGVTTVPPSVIVGAIGVSPIAATGLTGFSLTVDSTGQFATSGQVTGHLFAASFAAPTPATLTVAIGDMGTAFTDANGRVNPNFTNLGSGAIGGLILVPGLYKWTGAVSIGADVTISGASTDTWIFQVAGMLSVAAGKQVLLAGGASAANIVWVVSGAVSAAAGAHIEGVVLGQTSISLLTGASANSRLLSQTSVALQKATVNN</sequence>
<feature type="signal peptide" evidence="3">
    <location>
        <begin position="1"/>
        <end position="19"/>
    </location>
</feature>
<proteinExistence type="inferred from homology"/>
<dbReference type="EMBL" id="JARKIF010000004">
    <property type="protein sequence ID" value="KAJ7641699.1"/>
    <property type="molecule type" value="Genomic_DNA"/>
</dbReference>
<comment type="caution">
    <text evidence="4">The sequence shown here is derived from an EMBL/GenBank/DDBJ whole genome shotgun (WGS) entry which is preliminary data.</text>
</comment>
<name>A0AAD7C842_9AGAR</name>
<comment type="similarity">
    <text evidence="1">Belongs to the ice-binding protein family.</text>
</comment>
<evidence type="ECO:0000256" key="3">
    <source>
        <dbReference type="SAM" id="SignalP"/>
    </source>
</evidence>
<dbReference type="Pfam" id="PF11999">
    <property type="entry name" value="Ice_binding"/>
    <property type="match status" value="1"/>
</dbReference>
<organism evidence="4 5">
    <name type="scientific">Roridomyces roridus</name>
    <dbReference type="NCBI Taxonomy" id="1738132"/>
    <lineage>
        <taxon>Eukaryota</taxon>
        <taxon>Fungi</taxon>
        <taxon>Dikarya</taxon>
        <taxon>Basidiomycota</taxon>
        <taxon>Agaricomycotina</taxon>
        <taxon>Agaricomycetes</taxon>
        <taxon>Agaricomycetidae</taxon>
        <taxon>Agaricales</taxon>
        <taxon>Marasmiineae</taxon>
        <taxon>Mycenaceae</taxon>
        <taxon>Roridomyces</taxon>
    </lineage>
</organism>
<dbReference type="Proteomes" id="UP001221142">
    <property type="component" value="Unassembled WGS sequence"/>
</dbReference>
<accession>A0AAD7C842</accession>
<reference evidence="4" key="1">
    <citation type="submission" date="2023-03" db="EMBL/GenBank/DDBJ databases">
        <title>Massive genome expansion in bonnet fungi (Mycena s.s.) driven by repeated elements and novel gene families across ecological guilds.</title>
        <authorList>
            <consortium name="Lawrence Berkeley National Laboratory"/>
            <person name="Harder C.B."/>
            <person name="Miyauchi S."/>
            <person name="Viragh M."/>
            <person name="Kuo A."/>
            <person name="Thoen E."/>
            <person name="Andreopoulos B."/>
            <person name="Lu D."/>
            <person name="Skrede I."/>
            <person name="Drula E."/>
            <person name="Henrissat B."/>
            <person name="Morin E."/>
            <person name="Kohler A."/>
            <person name="Barry K."/>
            <person name="LaButti K."/>
            <person name="Morin E."/>
            <person name="Salamov A."/>
            <person name="Lipzen A."/>
            <person name="Mereny Z."/>
            <person name="Hegedus B."/>
            <person name="Baldrian P."/>
            <person name="Stursova M."/>
            <person name="Weitz H."/>
            <person name="Taylor A."/>
            <person name="Grigoriev I.V."/>
            <person name="Nagy L.G."/>
            <person name="Martin F."/>
            <person name="Kauserud H."/>
        </authorList>
    </citation>
    <scope>NUCLEOTIDE SEQUENCE</scope>
    <source>
        <strain evidence="4">9284</strain>
    </source>
</reference>
<evidence type="ECO:0000313" key="4">
    <source>
        <dbReference type="EMBL" id="KAJ7641699.1"/>
    </source>
</evidence>
<feature type="chain" id="PRO_5042286215" evidence="3">
    <location>
        <begin position="20"/>
        <end position="241"/>
    </location>
</feature>
<evidence type="ECO:0000256" key="1">
    <source>
        <dbReference type="ARBA" id="ARBA00005445"/>
    </source>
</evidence>